<dbReference type="GO" id="GO:0016787">
    <property type="term" value="F:hydrolase activity"/>
    <property type="evidence" value="ECO:0007669"/>
    <property type="project" value="UniProtKB-KW"/>
</dbReference>
<dbReference type="InterPro" id="IPR029058">
    <property type="entry name" value="AB_hydrolase_fold"/>
</dbReference>
<accession>A0ABZ2M556</accession>
<dbReference type="InterPro" id="IPR012223">
    <property type="entry name" value="TEII"/>
</dbReference>
<keyword evidence="4" id="KW-1185">Reference proteome</keyword>
<dbReference type="EMBL" id="CP089984">
    <property type="protein sequence ID" value="WXB18185.1"/>
    <property type="molecule type" value="Genomic_DNA"/>
</dbReference>
<reference evidence="3 4" key="1">
    <citation type="submission" date="2021-12" db="EMBL/GenBank/DDBJ databases">
        <title>Discovery of the Pendulisporaceae a myxobacterial family with distinct sporulation behavior and unique specialized metabolism.</title>
        <authorList>
            <person name="Garcia R."/>
            <person name="Popoff A."/>
            <person name="Bader C.D."/>
            <person name="Loehr J."/>
            <person name="Walesch S."/>
            <person name="Walt C."/>
            <person name="Boldt J."/>
            <person name="Bunk B."/>
            <person name="Haeckl F.J.F.P.J."/>
            <person name="Gunesch A.P."/>
            <person name="Birkelbach J."/>
            <person name="Nuebel U."/>
            <person name="Pietschmann T."/>
            <person name="Bach T."/>
            <person name="Mueller R."/>
        </authorList>
    </citation>
    <scope>NUCLEOTIDE SEQUENCE [LARGE SCALE GENOMIC DNA]</scope>
    <source>
        <strain evidence="3 4">MSr11954</strain>
    </source>
</reference>
<evidence type="ECO:0000259" key="2">
    <source>
        <dbReference type="Pfam" id="PF00975"/>
    </source>
</evidence>
<name>A0ABZ2M556_9BACT</name>
<dbReference type="Proteomes" id="UP001370348">
    <property type="component" value="Chromosome"/>
</dbReference>
<dbReference type="PANTHER" id="PTHR11487">
    <property type="entry name" value="THIOESTERASE"/>
    <property type="match status" value="1"/>
</dbReference>
<dbReference type="Gene3D" id="3.40.50.1820">
    <property type="entry name" value="alpha/beta hydrolase"/>
    <property type="match status" value="1"/>
</dbReference>
<protein>
    <submittedName>
        <fullName evidence="3">Alpha/beta fold hydrolase</fullName>
    </submittedName>
</protein>
<sequence length="243" mass="26908">MIRLFCFPFAGGSSAAYEGWSERLPGVEVCAIELPGRRALFGQPPLRRLDAIVDHVLGAVAARIRGRFAVYGHSMGAVTALEVLRALARRGEHAECLVVSGCAAPHVPSRRPRPLHTLPADELLEELRALETVPEPLLRKRDVLDAFLPTIRADMESRETWRAEVSDIRTPIHAVGGRDDALVSLADLREWGRYTSAGFRATQLDGGHFFIRSNQHAFLRLLQSTLQNTQRELHDTPSPQGDP</sequence>
<evidence type="ECO:0000256" key="1">
    <source>
        <dbReference type="ARBA" id="ARBA00007169"/>
    </source>
</evidence>
<comment type="similarity">
    <text evidence="1">Belongs to the thioesterase family.</text>
</comment>
<evidence type="ECO:0000313" key="4">
    <source>
        <dbReference type="Proteomes" id="UP001370348"/>
    </source>
</evidence>
<gene>
    <name evidence="3" type="ORF">LZC94_13095</name>
</gene>
<dbReference type="PANTHER" id="PTHR11487:SF0">
    <property type="entry name" value="S-ACYL FATTY ACID SYNTHASE THIOESTERASE, MEDIUM CHAIN"/>
    <property type="match status" value="1"/>
</dbReference>
<dbReference type="InterPro" id="IPR001031">
    <property type="entry name" value="Thioesterase"/>
</dbReference>
<evidence type="ECO:0000313" key="3">
    <source>
        <dbReference type="EMBL" id="WXB18185.1"/>
    </source>
</evidence>
<dbReference type="SUPFAM" id="SSF53474">
    <property type="entry name" value="alpha/beta-Hydrolases"/>
    <property type="match status" value="1"/>
</dbReference>
<organism evidence="3 4">
    <name type="scientific">Pendulispora albinea</name>
    <dbReference type="NCBI Taxonomy" id="2741071"/>
    <lineage>
        <taxon>Bacteria</taxon>
        <taxon>Pseudomonadati</taxon>
        <taxon>Myxococcota</taxon>
        <taxon>Myxococcia</taxon>
        <taxon>Myxococcales</taxon>
        <taxon>Sorangiineae</taxon>
        <taxon>Pendulisporaceae</taxon>
        <taxon>Pendulispora</taxon>
    </lineage>
</organism>
<keyword evidence="3" id="KW-0378">Hydrolase</keyword>
<proteinExistence type="inferred from homology"/>
<dbReference type="RefSeq" id="WP_394827827.1">
    <property type="nucleotide sequence ID" value="NZ_CP089984.1"/>
</dbReference>
<dbReference type="Pfam" id="PF00975">
    <property type="entry name" value="Thioesterase"/>
    <property type="match status" value="1"/>
</dbReference>
<feature type="domain" description="Thioesterase" evidence="2">
    <location>
        <begin position="3"/>
        <end position="223"/>
    </location>
</feature>